<dbReference type="InterPro" id="IPR039425">
    <property type="entry name" value="RNA_pol_sigma-70-like"/>
</dbReference>
<comment type="similarity">
    <text evidence="1">Belongs to the sigma-70 factor family. ECF subfamily.</text>
</comment>
<dbReference type="Pfam" id="PF08281">
    <property type="entry name" value="Sigma70_r4_2"/>
    <property type="match status" value="1"/>
</dbReference>
<feature type="domain" description="RNA polymerase sigma-70 region 2" evidence="5">
    <location>
        <begin position="21"/>
        <end position="87"/>
    </location>
</feature>
<dbReference type="Gene3D" id="1.10.10.10">
    <property type="entry name" value="Winged helix-like DNA-binding domain superfamily/Winged helix DNA-binding domain"/>
    <property type="match status" value="1"/>
</dbReference>
<evidence type="ECO:0000313" key="7">
    <source>
        <dbReference type="EMBL" id="MBW8683292.1"/>
    </source>
</evidence>
<comment type="caution">
    <text evidence="7">The sequence shown here is derived from an EMBL/GenBank/DDBJ whole genome shotgun (WGS) entry which is preliminary data.</text>
</comment>
<dbReference type="SUPFAM" id="SSF88659">
    <property type="entry name" value="Sigma3 and sigma4 domains of RNA polymerase sigma factors"/>
    <property type="match status" value="1"/>
</dbReference>
<dbReference type="InterPro" id="IPR014327">
    <property type="entry name" value="RNA_pol_sigma70_bacteroid"/>
</dbReference>
<evidence type="ECO:0000259" key="5">
    <source>
        <dbReference type="Pfam" id="PF04542"/>
    </source>
</evidence>
<dbReference type="EMBL" id="JAICCF010000001">
    <property type="protein sequence ID" value="MBW8683292.1"/>
    <property type="molecule type" value="Genomic_DNA"/>
</dbReference>
<dbReference type="InterPro" id="IPR013325">
    <property type="entry name" value="RNA_pol_sigma_r2"/>
</dbReference>
<dbReference type="PANTHER" id="PTHR43133">
    <property type="entry name" value="RNA POLYMERASE ECF-TYPE SIGMA FACTO"/>
    <property type="match status" value="1"/>
</dbReference>
<keyword evidence="8" id="KW-1185">Reference proteome</keyword>
<name>A0ABS7G6K9_9BACT</name>
<organism evidence="7 8">
    <name type="scientific">Chitinophaga rhizophila</name>
    <dbReference type="NCBI Taxonomy" id="2866212"/>
    <lineage>
        <taxon>Bacteria</taxon>
        <taxon>Pseudomonadati</taxon>
        <taxon>Bacteroidota</taxon>
        <taxon>Chitinophagia</taxon>
        <taxon>Chitinophagales</taxon>
        <taxon>Chitinophagaceae</taxon>
        <taxon>Chitinophaga</taxon>
    </lineage>
</organism>
<dbReference type="InterPro" id="IPR013324">
    <property type="entry name" value="RNA_pol_sigma_r3/r4-like"/>
</dbReference>
<dbReference type="InterPro" id="IPR007627">
    <property type="entry name" value="RNA_pol_sigma70_r2"/>
</dbReference>
<sequence>MSTFSKISALKEGDSSVFSDLFHEYHRKVYFYVLAKTHSSYIAEETTQITFIKLWNYRQQLDESMPVSRLIFHIARATFIDLLRKEAVKDRYLEQEQSAGTDNSSTFDIIQSKELLLRIKELVQAMPPMRRKVFELSRYEFKSYKEIAEQLSLSVKTVENHMSLALSYLRNLLLLLLLLLYRY</sequence>
<feature type="domain" description="RNA polymerase sigma factor 70 region 4 type 2" evidence="6">
    <location>
        <begin position="117"/>
        <end position="167"/>
    </location>
</feature>
<dbReference type="RefSeq" id="WP_220248514.1">
    <property type="nucleotide sequence ID" value="NZ_JAICCF010000001.1"/>
</dbReference>
<evidence type="ECO:0000256" key="3">
    <source>
        <dbReference type="ARBA" id="ARBA00023082"/>
    </source>
</evidence>
<dbReference type="Pfam" id="PF04542">
    <property type="entry name" value="Sigma70_r2"/>
    <property type="match status" value="1"/>
</dbReference>
<evidence type="ECO:0000259" key="6">
    <source>
        <dbReference type="Pfam" id="PF08281"/>
    </source>
</evidence>
<proteinExistence type="inferred from homology"/>
<dbReference type="InterPro" id="IPR036388">
    <property type="entry name" value="WH-like_DNA-bd_sf"/>
</dbReference>
<evidence type="ECO:0000256" key="4">
    <source>
        <dbReference type="ARBA" id="ARBA00023163"/>
    </source>
</evidence>
<reference evidence="7 8" key="1">
    <citation type="submission" date="2021-08" db="EMBL/GenBank/DDBJ databases">
        <title>The genome sequence of Chitinophaga sp. B61.</title>
        <authorList>
            <person name="Zhang X."/>
        </authorList>
    </citation>
    <scope>NUCLEOTIDE SEQUENCE [LARGE SCALE GENOMIC DNA]</scope>
    <source>
        <strain evidence="7 8">B61</strain>
    </source>
</reference>
<dbReference type="InterPro" id="IPR014284">
    <property type="entry name" value="RNA_pol_sigma-70_dom"/>
</dbReference>
<dbReference type="Gene3D" id="1.10.1740.10">
    <property type="match status" value="1"/>
</dbReference>
<keyword evidence="3" id="KW-0731">Sigma factor</keyword>
<evidence type="ECO:0000313" key="8">
    <source>
        <dbReference type="Proteomes" id="UP000812961"/>
    </source>
</evidence>
<keyword evidence="2" id="KW-0805">Transcription regulation</keyword>
<keyword evidence="4" id="KW-0804">Transcription</keyword>
<evidence type="ECO:0000256" key="1">
    <source>
        <dbReference type="ARBA" id="ARBA00010641"/>
    </source>
</evidence>
<accession>A0ABS7G6K9</accession>
<gene>
    <name evidence="7" type="ORF">K1Y79_03010</name>
</gene>
<dbReference type="Proteomes" id="UP000812961">
    <property type="component" value="Unassembled WGS sequence"/>
</dbReference>
<evidence type="ECO:0000256" key="2">
    <source>
        <dbReference type="ARBA" id="ARBA00023015"/>
    </source>
</evidence>
<dbReference type="NCBIfam" id="TIGR02937">
    <property type="entry name" value="sigma70-ECF"/>
    <property type="match status" value="1"/>
</dbReference>
<dbReference type="InterPro" id="IPR013249">
    <property type="entry name" value="RNA_pol_sigma70_r4_t2"/>
</dbReference>
<dbReference type="PANTHER" id="PTHR43133:SF46">
    <property type="entry name" value="RNA POLYMERASE SIGMA-70 FACTOR ECF SUBFAMILY"/>
    <property type="match status" value="1"/>
</dbReference>
<dbReference type="SUPFAM" id="SSF88946">
    <property type="entry name" value="Sigma2 domain of RNA polymerase sigma factors"/>
    <property type="match status" value="1"/>
</dbReference>
<protein>
    <submittedName>
        <fullName evidence="7">RNA polymerase sigma-70 factor</fullName>
    </submittedName>
</protein>
<dbReference type="NCBIfam" id="TIGR02985">
    <property type="entry name" value="Sig70_bacteroi1"/>
    <property type="match status" value="1"/>
</dbReference>